<dbReference type="Gramene" id="PGSC0003DMT400091046">
    <property type="protein sequence ID" value="PGSC0003DMT400091046"/>
    <property type="gene ID" value="PGSC0003DMG400040617"/>
</dbReference>
<dbReference type="Proteomes" id="UP000011115">
    <property type="component" value="Unassembled WGS sequence"/>
</dbReference>
<dbReference type="PaxDb" id="4113-PGSC0003DMT400091046"/>
<feature type="compositionally biased region" description="Basic and acidic residues" evidence="1">
    <location>
        <begin position="166"/>
        <end position="176"/>
    </location>
</feature>
<accession>M1DLS7</accession>
<protein>
    <submittedName>
        <fullName evidence="2">Uncharacterized protein</fullName>
    </submittedName>
</protein>
<dbReference type="HOGENOM" id="CLU_1527785_0_0_1"/>
<evidence type="ECO:0000313" key="2">
    <source>
        <dbReference type="EnsemblPlants" id="PGSC0003DMT400091046"/>
    </source>
</evidence>
<feature type="region of interest" description="Disordered" evidence="1">
    <location>
        <begin position="153"/>
        <end position="176"/>
    </location>
</feature>
<sequence>MKICESPNPFGESPINNIFAFCSSVLSLKERSKSVVKRSSWCITERLREAVLHCLIIQEIKMLKTTNERRRSRPKGESPNASAIPTNVAERSFGARFLKTINTSRYPMHGWGNGDNSAETSQGVERNFELTALVTQLNKLSTKITEVENQCKSQGRYGMHQSNRATLEKGKGHYDK</sequence>
<name>M1DLS7_SOLTU</name>
<dbReference type="EnsemblPlants" id="PGSC0003DMT400091046">
    <property type="protein sequence ID" value="PGSC0003DMT400091046"/>
    <property type="gene ID" value="PGSC0003DMG400040617"/>
</dbReference>
<reference evidence="3" key="1">
    <citation type="journal article" date="2011" name="Nature">
        <title>Genome sequence and analysis of the tuber crop potato.</title>
        <authorList>
            <consortium name="The Potato Genome Sequencing Consortium"/>
        </authorList>
    </citation>
    <scope>NUCLEOTIDE SEQUENCE [LARGE SCALE GENOMIC DNA]</scope>
    <source>
        <strain evidence="3">cv. DM1-3 516 R44</strain>
    </source>
</reference>
<reference evidence="2" key="2">
    <citation type="submission" date="2015-06" db="UniProtKB">
        <authorList>
            <consortium name="EnsemblPlants"/>
        </authorList>
    </citation>
    <scope>IDENTIFICATION</scope>
    <source>
        <strain evidence="2">DM1-3 516 R44</strain>
    </source>
</reference>
<dbReference type="AlphaFoldDB" id="M1DLS7"/>
<keyword evidence="3" id="KW-1185">Reference proteome</keyword>
<evidence type="ECO:0000256" key="1">
    <source>
        <dbReference type="SAM" id="MobiDB-lite"/>
    </source>
</evidence>
<evidence type="ECO:0000313" key="3">
    <source>
        <dbReference type="Proteomes" id="UP000011115"/>
    </source>
</evidence>
<feature type="region of interest" description="Disordered" evidence="1">
    <location>
        <begin position="66"/>
        <end position="85"/>
    </location>
</feature>
<proteinExistence type="predicted"/>
<dbReference type="InParanoid" id="M1DLS7"/>
<organism evidence="2 3">
    <name type="scientific">Solanum tuberosum</name>
    <name type="common">Potato</name>
    <dbReference type="NCBI Taxonomy" id="4113"/>
    <lineage>
        <taxon>Eukaryota</taxon>
        <taxon>Viridiplantae</taxon>
        <taxon>Streptophyta</taxon>
        <taxon>Embryophyta</taxon>
        <taxon>Tracheophyta</taxon>
        <taxon>Spermatophyta</taxon>
        <taxon>Magnoliopsida</taxon>
        <taxon>eudicotyledons</taxon>
        <taxon>Gunneridae</taxon>
        <taxon>Pentapetalae</taxon>
        <taxon>asterids</taxon>
        <taxon>lamiids</taxon>
        <taxon>Solanales</taxon>
        <taxon>Solanaceae</taxon>
        <taxon>Solanoideae</taxon>
        <taxon>Solaneae</taxon>
        <taxon>Solanum</taxon>
    </lineage>
</organism>